<dbReference type="WBParaSite" id="MBELARI_LOCUS5879">
    <property type="protein sequence ID" value="MBELARI_LOCUS5879"/>
    <property type="gene ID" value="MBELARI_LOCUS5879"/>
</dbReference>
<comment type="similarity">
    <text evidence="2">Belongs to the PA-phosphatase related phosphoesterase family.</text>
</comment>
<feature type="transmembrane region" description="Helical" evidence="7">
    <location>
        <begin position="529"/>
        <end position="552"/>
    </location>
</feature>
<evidence type="ECO:0000256" key="5">
    <source>
        <dbReference type="ARBA" id="ARBA00023136"/>
    </source>
</evidence>
<evidence type="ECO:0000256" key="1">
    <source>
        <dbReference type="ARBA" id="ARBA00004141"/>
    </source>
</evidence>
<feature type="region of interest" description="Disordered" evidence="6">
    <location>
        <begin position="1"/>
        <end position="37"/>
    </location>
</feature>
<evidence type="ECO:0000256" key="7">
    <source>
        <dbReference type="SAM" id="Phobius"/>
    </source>
</evidence>
<dbReference type="PANTHER" id="PTHR10165:SF103">
    <property type="entry name" value="PHOSPHOLIPID PHOSPHATASE HOMOLOG 1.2 HOMOLOG"/>
    <property type="match status" value="1"/>
</dbReference>
<dbReference type="GO" id="GO:0006644">
    <property type="term" value="P:phospholipid metabolic process"/>
    <property type="evidence" value="ECO:0007669"/>
    <property type="project" value="InterPro"/>
</dbReference>
<comment type="subcellular location">
    <subcellularLocation>
        <location evidence="1">Membrane</location>
        <topology evidence="1">Multi-pass membrane protein</topology>
    </subcellularLocation>
</comment>
<evidence type="ECO:0000256" key="3">
    <source>
        <dbReference type="ARBA" id="ARBA00022692"/>
    </source>
</evidence>
<reference evidence="10" key="1">
    <citation type="submission" date="2024-02" db="UniProtKB">
        <authorList>
            <consortium name="WormBaseParasite"/>
        </authorList>
    </citation>
    <scope>IDENTIFICATION</scope>
</reference>
<dbReference type="AlphaFoldDB" id="A0AAF3JA44"/>
<organism evidence="9 10">
    <name type="scientific">Mesorhabditis belari</name>
    <dbReference type="NCBI Taxonomy" id="2138241"/>
    <lineage>
        <taxon>Eukaryota</taxon>
        <taxon>Metazoa</taxon>
        <taxon>Ecdysozoa</taxon>
        <taxon>Nematoda</taxon>
        <taxon>Chromadorea</taxon>
        <taxon>Rhabditida</taxon>
        <taxon>Rhabditina</taxon>
        <taxon>Rhabditomorpha</taxon>
        <taxon>Rhabditoidea</taxon>
        <taxon>Rhabditidae</taxon>
        <taxon>Mesorhabditinae</taxon>
        <taxon>Mesorhabditis</taxon>
    </lineage>
</organism>
<dbReference type="Pfam" id="PF01569">
    <property type="entry name" value="PAP2"/>
    <property type="match status" value="1"/>
</dbReference>
<feature type="region of interest" description="Disordered" evidence="6">
    <location>
        <begin position="281"/>
        <end position="315"/>
    </location>
</feature>
<evidence type="ECO:0000256" key="6">
    <source>
        <dbReference type="SAM" id="MobiDB-lite"/>
    </source>
</evidence>
<sequence>MEDRSLPWDALEGDDCDEKKPPMLKASSGRGDREMDDDRRYAMLLQENTDLKKEKKLLEAEKFQLVLDCDEVKVEFQQFVNNIHPLRDCQQGPDVGEPLMPYEIAAFKRDPVKFADLDPELREPLVRETKWRIEDAKLRGHALSFLQDKREDKNKGPEFEPEARKLAEKMIRASFEAHKDFVPTRDEPKPLPNTPVIASCTLPLESGEAHFTITLTDDIRALERGFEEVTIEREMIVVVKEEDGQFNEVESAGEGFEDKDAALFGRQEDPWRGQVQTGRFSYGAQTETGRGGSRGRVRERGRGPSRGGARRKNTKDIGFTLPDYISKSVEEHGRSTAPKRARYGTATTVDLAHVTHSPIDAHFGDLQVRYREAGPETRASTVYKSLQSTHQSELAQIKRKRRHLTSIQTSQGSASVGLMNQITSAQQSEESTSETMGNVKEEAAGNGNFVNIGEYTCTGSKTDVHEARLSFFSGHSAISVYTAFYAILYLQAKLGRFEPTKIFVSLVQTILLCAALVICYTRITDNWHHWSDVLVGIIVGILVAIWTALFWARLFERTAHFRD</sequence>
<name>A0AAF3JA44_9BILA</name>
<dbReference type="GO" id="GO:0007165">
    <property type="term" value="P:signal transduction"/>
    <property type="evidence" value="ECO:0007669"/>
    <property type="project" value="TreeGrafter"/>
</dbReference>
<evidence type="ECO:0000313" key="10">
    <source>
        <dbReference type="WBParaSite" id="MBELARI_LOCUS5879"/>
    </source>
</evidence>
<dbReference type="GO" id="GO:0008195">
    <property type="term" value="F:phosphatidate phosphatase activity"/>
    <property type="evidence" value="ECO:0007669"/>
    <property type="project" value="TreeGrafter"/>
</dbReference>
<keyword evidence="9" id="KW-1185">Reference proteome</keyword>
<keyword evidence="4 7" id="KW-1133">Transmembrane helix</keyword>
<evidence type="ECO:0000256" key="2">
    <source>
        <dbReference type="ARBA" id="ARBA00008816"/>
    </source>
</evidence>
<dbReference type="PANTHER" id="PTHR10165">
    <property type="entry name" value="LIPID PHOSPHATE PHOSPHATASE"/>
    <property type="match status" value="1"/>
</dbReference>
<protein>
    <recommendedName>
        <fullName evidence="8">Phosphatidic acid phosphatase type 2/haloperoxidase domain-containing protein</fullName>
    </recommendedName>
</protein>
<dbReference type="SMART" id="SM00014">
    <property type="entry name" value="acidPPc"/>
    <property type="match status" value="1"/>
</dbReference>
<feature type="transmembrane region" description="Helical" evidence="7">
    <location>
        <begin position="502"/>
        <end position="523"/>
    </location>
</feature>
<keyword evidence="3 7" id="KW-0812">Transmembrane</keyword>
<accession>A0AAF3JA44</accession>
<dbReference type="GO" id="GO:0005886">
    <property type="term" value="C:plasma membrane"/>
    <property type="evidence" value="ECO:0007669"/>
    <property type="project" value="TreeGrafter"/>
</dbReference>
<dbReference type="Proteomes" id="UP000887575">
    <property type="component" value="Unassembled WGS sequence"/>
</dbReference>
<evidence type="ECO:0000313" key="9">
    <source>
        <dbReference type="Proteomes" id="UP000887575"/>
    </source>
</evidence>
<keyword evidence="5 7" id="KW-0472">Membrane</keyword>
<proteinExistence type="inferred from homology"/>
<dbReference type="Gene3D" id="1.20.144.10">
    <property type="entry name" value="Phosphatidic acid phosphatase type 2/haloperoxidase"/>
    <property type="match status" value="1"/>
</dbReference>
<dbReference type="InterPro" id="IPR043216">
    <property type="entry name" value="PAP-like"/>
</dbReference>
<feature type="transmembrane region" description="Helical" evidence="7">
    <location>
        <begin position="469"/>
        <end position="490"/>
    </location>
</feature>
<evidence type="ECO:0000259" key="8">
    <source>
        <dbReference type="SMART" id="SM00014"/>
    </source>
</evidence>
<evidence type="ECO:0000256" key="4">
    <source>
        <dbReference type="ARBA" id="ARBA00022989"/>
    </source>
</evidence>
<dbReference type="GO" id="GO:0046839">
    <property type="term" value="P:phospholipid dephosphorylation"/>
    <property type="evidence" value="ECO:0007669"/>
    <property type="project" value="TreeGrafter"/>
</dbReference>
<dbReference type="SUPFAM" id="SSF48317">
    <property type="entry name" value="Acid phosphatase/Vanadium-dependent haloperoxidase"/>
    <property type="match status" value="1"/>
</dbReference>
<dbReference type="InterPro" id="IPR036938">
    <property type="entry name" value="PAP2/HPO_sf"/>
</dbReference>
<feature type="domain" description="Phosphatidic acid phosphatase type 2/haloperoxidase" evidence="8">
    <location>
        <begin position="411"/>
        <end position="548"/>
    </location>
</feature>
<dbReference type="InterPro" id="IPR000326">
    <property type="entry name" value="PAP2/HPO"/>
</dbReference>